<protein>
    <submittedName>
        <fullName evidence="8">Uncharacterized protein</fullName>
    </submittedName>
</protein>
<evidence type="ECO:0000256" key="3">
    <source>
        <dbReference type="ARBA" id="ARBA00022537"/>
    </source>
</evidence>
<dbReference type="SUPFAM" id="SSF63724">
    <property type="entry name" value="Cytolysin/lectin"/>
    <property type="match status" value="1"/>
</dbReference>
<keyword evidence="4" id="KW-0472">Membrane</keyword>
<dbReference type="EMBL" id="MCFN01002261">
    <property type="protein sequence ID" value="OXB52701.1"/>
    <property type="molecule type" value="Genomic_DNA"/>
</dbReference>
<proteinExistence type="predicted"/>
<name>A0A226MCJ9_CALSU</name>
<evidence type="ECO:0000256" key="1">
    <source>
        <dbReference type="ARBA" id="ARBA00004175"/>
    </source>
</evidence>
<organism evidence="8 9">
    <name type="scientific">Callipepla squamata</name>
    <name type="common">Scaled quail</name>
    <dbReference type="NCBI Taxonomy" id="9009"/>
    <lineage>
        <taxon>Eukaryota</taxon>
        <taxon>Metazoa</taxon>
        <taxon>Chordata</taxon>
        <taxon>Craniata</taxon>
        <taxon>Vertebrata</taxon>
        <taxon>Euteleostomi</taxon>
        <taxon>Archelosauria</taxon>
        <taxon>Archosauria</taxon>
        <taxon>Dinosauria</taxon>
        <taxon>Saurischia</taxon>
        <taxon>Theropoda</taxon>
        <taxon>Coelurosauria</taxon>
        <taxon>Aves</taxon>
        <taxon>Neognathae</taxon>
        <taxon>Galloanserae</taxon>
        <taxon>Galliformes</taxon>
        <taxon>Odontophoridae</taxon>
        <taxon>Callipepla</taxon>
    </lineage>
</organism>
<evidence type="ECO:0000313" key="9">
    <source>
        <dbReference type="Proteomes" id="UP000198323"/>
    </source>
</evidence>
<feature type="region of interest" description="Disordered" evidence="6">
    <location>
        <begin position="1"/>
        <end position="22"/>
    </location>
</feature>
<sequence length="205" mass="23238">MQLKEEKEREKPRSDGYHNKTQGESVESLMRNIDVCRSVGLEITNRTRTVTLRNFRSYCYSGNIVDPLPFDIGPDSRGTCTFAKTPYSLRGSVGIVVCQADTFLLGITFSNPFDYILFKIEFALELFSVENHLGNLSEVLSRMLKNKAHCGSSLFQRAELGHEHETLEVSKGNIRVQAKMSNTQKAILKVQVEEIDSPPPYRQDM</sequence>
<dbReference type="AlphaFoldDB" id="A0A226MCJ9"/>
<dbReference type="PANTHER" id="PTHR40388">
    <property type="entry name" value="BRYOPORIN"/>
    <property type="match status" value="1"/>
</dbReference>
<keyword evidence="4" id="KW-1053">Target membrane</keyword>
<evidence type="ECO:0000313" key="7">
    <source>
        <dbReference type="EMBL" id="OXB52701.1"/>
    </source>
</evidence>
<dbReference type="Gene3D" id="2.60.270.20">
    <property type="entry name" value="Cytolysin/lectin"/>
    <property type="match status" value="1"/>
</dbReference>
<dbReference type="OrthoDB" id="6132998at2759"/>
<evidence type="ECO:0000256" key="4">
    <source>
        <dbReference type="ARBA" id="ARBA00023298"/>
    </source>
</evidence>
<dbReference type="PANTHER" id="PTHR40388:SF1">
    <property type="entry name" value="BRYOPORIN"/>
    <property type="match status" value="1"/>
</dbReference>
<evidence type="ECO:0000256" key="6">
    <source>
        <dbReference type="SAM" id="MobiDB-lite"/>
    </source>
</evidence>
<evidence type="ECO:0000256" key="5">
    <source>
        <dbReference type="ARBA" id="ARBA00023331"/>
    </source>
</evidence>
<gene>
    <name evidence="7" type="ORF">ASZ78_007468</name>
    <name evidence="8" type="ORF">ASZ78_015060</name>
</gene>
<comment type="caution">
    <text evidence="8">The sequence shown here is derived from an EMBL/GenBank/DDBJ whole genome shotgun (WGS) entry which is preliminary data.</text>
</comment>
<keyword evidence="3" id="KW-1052">Target cell membrane</keyword>
<evidence type="ECO:0000313" key="8">
    <source>
        <dbReference type="EMBL" id="OXB53024.1"/>
    </source>
</evidence>
<dbReference type="EMBL" id="MCFN01001568">
    <property type="protein sequence ID" value="OXB53024.1"/>
    <property type="molecule type" value="Genomic_DNA"/>
</dbReference>
<dbReference type="GO" id="GO:0044218">
    <property type="term" value="C:other organism cell membrane"/>
    <property type="evidence" value="ECO:0007669"/>
    <property type="project" value="UniProtKB-KW"/>
</dbReference>
<dbReference type="InterPro" id="IPR015926">
    <property type="entry name" value="Cytolysin/lectin"/>
</dbReference>
<reference evidence="8 9" key="1">
    <citation type="submission" date="2016-07" db="EMBL/GenBank/DDBJ databases">
        <title>Disparate Historic Effective Population Sizes Predicted by Modern Levels of Genome Diversity for the Scaled Quail (Callipepla squamata) and the Northern Bobwhite (Colinus virginianus): Inferences from First and Second Generation Draft Genome Assemblies for Sympatric New World Quail.</title>
        <authorList>
            <person name="Oldeschulte D.L."/>
            <person name="Halley Y.A."/>
            <person name="Bhattarai E.K."/>
            <person name="Brashear W.A."/>
            <person name="Hill J."/>
            <person name="Metz R.P."/>
            <person name="Johnson C.D."/>
            <person name="Rollins D."/>
            <person name="Peterson M.J."/>
            <person name="Bickhart D.M."/>
            <person name="Decker J.E."/>
            <person name="Seabury C.M."/>
        </authorList>
    </citation>
    <scope>NUCLEOTIDE SEQUENCE [LARGE SCALE GENOMIC DNA]</scope>
    <source>
        <strain evidence="8 9">Texas</strain>
        <tissue evidence="8">Leg muscle</tissue>
    </source>
</reference>
<dbReference type="GO" id="GO:0042151">
    <property type="term" value="C:nematocyst"/>
    <property type="evidence" value="ECO:0007669"/>
    <property type="project" value="UniProtKB-SubCell"/>
</dbReference>
<dbReference type="InterPro" id="IPR050677">
    <property type="entry name" value="Actinoporin_PFT"/>
</dbReference>
<keyword evidence="5" id="KW-0166">Nematocyst</keyword>
<comment type="subcellular location">
    <subcellularLocation>
        <location evidence="2">Nematocyst</location>
    </subcellularLocation>
    <subcellularLocation>
        <location evidence="1">Target cell membrane</location>
    </subcellularLocation>
</comment>
<evidence type="ECO:0000256" key="2">
    <source>
        <dbReference type="ARBA" id="ARBA00004532"/>
    </source>
</evidence>
<feature type="compositionally biased region" description="Basic and acidic residues" evidence="6">
    <location>
        <begin position="1"/>
        <end position="18"/>
    </location>
</feature>
<dbReference type="Proteomes" id="UP000198323">
    <property type="component" value="Unassembled WGS sequence"/>
</dbReference>
<accession>A0A226MCJ9</accession>
<keyword evidence="9" id="KW-1185">Reference proteome</keyword>